<organism evidence="1 2">
    <name type="scientific">Acer yangbiense</name>
    <dbReference type="NCBI Taxonomy" id="1000413"/>
    <lineage>
        <taxon>Eukaryota</taxon>
        <taxon>Viridiplantae</taxon>
        <taxon>Streptophyta</taxon>
        <taxon>Embryophyta</taxon>
        <taxon>Tracheophyta</taxon>
        <taxon>Spermatophyta</taxon>
        <taxon>Magnoliopsida</taxon>
        <taxon>eudicotyledons</taxon>
        <taxon>Gunneridae</taxon>
        <taxon>Pentapetalae</taxon>
        <taxon>rosids</taxon>
        <taxon>malvids</taxon>
        <taxon>Sapindales</taxon>
        <taxon>Sapindaceae</taxon>
        <taxon>Hippocastanoideae</taxon>
        <taxon>Acereae</taxon>
        <taxon>Acer</taxon>
    </lineage>
</organism>
<dbReference type="EMBL" id="VAHF01000002">
    <property type="protein sequence ID" value="TXG70273.1"/>
    <property type="molecule type" value="Genomic_DNA"/>
</dbReference>
<name>A0A5C7ILU4_9ROSI</name>
<dbReference type="PANTHER" id="PTHR33923:SF3">
    <property type="entry name" value="CALMODULIN BINDING PROTEIN PICBP"/>
    <property type="match status" value="1"/>
</dbReference>
<gene>
    <name evidence="1" type="ORF">EZV62_005208</name>
</gene>
<dbReference type="OrthoDB" id="10662262at2759"/>
<reference evidence="2" key="1">
    <citation type="journal article" date="2019" name="Gigascience">
        <title>De novo genome assembly of the endangered Acer yangbiense, a plant species with extremely small populations endemic to Yunnan Province, China.</title>
        <authorList>
            <person name="Yang J."/>
            <person name="Wariss H.M."/>
            <person name="Tao L."/>
            <person name="Zhang R."/>
            <person name="Yun Q."/>
            <person name="Hollingsworth P."/>
            <person name="Dao Z."/>
            <person name="Luo G."/>
            <person name="Guo H."/>
            <person name="Ma Y."/>
            <person name="Sun W."/>
        </authorList>
    </citation>
    <scope>NUCLEOTIDE SEQUENCE [LARGE SCALE GENOMIC DNA]</scope>
    <source>
        <strain evidence="2">cv. Malutang</strain>
    </source>
</reference>
<dbReference type="AlphaFoldDB" id="A0A5C7ILU4"/>
<keyword evidence="2" id="KW-1185">Reference proteome</keyword>
<evidence type="ECO:0000313" key="1">
    <source>
        <dbReference type="EMBL" id="TXG70273.1"/>
    </source>
</evidence>
<dbReference type="GO" id="GO:0005516">
    <property type="term" value="F:calmodulin binding"/>
    <property type="evidence" value="ECO:0007669"/>
    <property type="project" value="InterPro"/>
</dbReference>
<comment type="caution">
    <text evidence="1">The sequence shown here is derived from an EMBL/GenBank/DDBJ whole genome shotgun (WGS) entry which is preliminary data.</text>
</comment>
<dbReference type="PANTHER" id="PTHR33923">
    <property type="entry name" value="CALMODULIN-BINDING PROTEIN-RELATED"/>
    <property type="match status" value="1"/>
</dbReference>
<evidence type="ECO:0000313" key="2">
    <source>
        <dbReference type="Proteomes" id="UP000323000"/>
    </source>
</evidence>
<dbReference type="InterPro" id="IPR044681">
    <property type="entry name" value="PICBP-like"/>
</dbReference>
<proteinExistence type="predicted"/>
<accession>A0A5C7ILU4</accession>
<dbReference type="Proteomes" id="UP000323000">
    <property type="component" value="Chromosome 2"/>
</dbReference>
<protein>
    <submittedName>
        <fullName evidence="1">Uncharacterized protein</fullName>
    </submittedName>
</protein>
<sequence length="238" mass="26409">MLANRITYQVTVGEIDLIGNGKSIRPKAGKWKRWARDEVRMDSGVRLEAKLSKHLLVDNRGLWLERDAGLWPCEVELDALAVVNLVSSPSVPCSEVGLIIQDIKAQLKMDHDRIEAEADSDETLSIISDTSSQEENSIIINTGKREPKNTMKWRSIKLSRLPSFGSCIRPPKSPSTKSPNLYSGYAASSEQSTPIAMPDASPNYTKATNCSDAKKESLLQASFRILIFFFFGVSNAFM</sequence>